<feature type="signal peptide" evidence="1">
    <location>
        <begin position="1"/>
        <end position="28"/>
    </location>
</feature>
<keyword evidence="3" id="KW-1185">Reference proteome</keyword>
<organism evidence="2 3">
    <name type="scientific">Marinobacterium rhizophilum</name>
    <dbReference type="NCBI Taxonomy" id="420402"/>
    <lineage>
        <taxon>Bacteria</taxon>
        <taxon>Pseudomonadati</taxon>
        <taxon>Pseudomonadota</taxon>
        <taxon>Gammaproteobacteria</taxon>
        <taxon>Oceanospirillales</taxon>
        <taxon>Oceanospirillaceae</taxon>
        <taxon>Marinobacterium</taxon>
    </lineage>
</organism>
<dbReference type="EMBL" id="CP073347">
    <property type="protein sequence ID" value="UTW13652.1"/>
    <property type="molecule type" value="Genomic_DNA"/>
</dbReference>
<evidence type="ECO:0000313" key="2">
    <source>
        <dbReference type="EMBL" id="UTW13652.1"/>
    </source>
</evidence>
<evidence type="ECO:0000313" key="3">
    <source>
        <dbReference type="Proteomes" id="UP001058461"/>
    </source>
</evidence>
<dbReference type="InterPro" id="IPR021241">
    <property type="entry name" value="CsiV"/>
</dbReference>
<evidence type="ECO:0000256" key="1">
    <source>
        <dbReference type="SAM" id="SignalP"/>
    </source>
</evidence>
<proteinExistence type="predicted"/>
<dbReference type="Proteomes" id="UP001058461">
    <property type="component" value="Chromosome"/>
</dbReference>
<accession>A0ABY5HR04</accession>
<name>A0ABY5HR04_9GAMM</name>
<protein>
    <recommendedName>
        <fullName evidence="4">Peptidoglycan-binding protein CsiV</fullName>
    </recommendedName>
</protein>
<dbReference type="Pfam" id="PF10972">
    <property type="entry name" value="CsiV"/>
    <property type="match status" value="1"/>
</dbReference>
<evidence type="ECO:0008006" key="4">
    <source>
        <dbReference type="Google" id="ProtNLM"/>
    </source>
</evidence>
<reference evidence="2" key="1">
    <citation type="submission" date="2021-04" db="EMBL/GenBank/DDBJ databases">
        <title>Oceanospirillales bacteria with DddD are important DMSP degraders in coastal seawater.</title>
        <authorList>
            <person name="Liu J."/>
        </authorList>
    </citation>
    <scope>NUCLEOTIDE SEQUENCE</scope>
    <source>
        <strain evidence="2">D13-1</strain>
    </source>
</reference>
<gene>
    <name evidence="2" type="ORF">KDW95_08440</name>
</gene>
<keyword evidence="1" id="KW-0732">Signal</keyword>
<dbReference type="RefSeq" id="WP_255855843.1">
    <property type="nucleotide sequence ID" value="NZ_CP073347.1"/>
</dbReference>
<feature type="chain" id="PRO_5045228673" description="Peptidoglycan-binding protein CsiV" evidence="1">
    <location>
        <begin position="29"/>
        <end position="195"/>
    </location>
</feature>
<sequence>MTLDRTRHPLLNLLSLALLTLLSLCAQAENPVYKVEVLIFANPDPGSLHEQAWRNLEIPRLAGAAELGNGGSGSYQRLPANNLVLTAEKNRLARLQGFRTLFHGAWYQPVGNPNNSRAVRLRGGQLMPNGAYELDGYLNIEQDQALQLHPNLYYTRRQDGGKLLTATLDSPRSLKANEIHYLDNPLFGVLVLIQR</sequence>